<name>A0A6J2UM45_DROLE</name>
<accession>A0A6J2UM45</accession>
<organism evidence="2 3">
    <name type="scientific">Drosophila lebanonensis</name>
    <name type="common">Fruit fly</name>
    <name type="synonym">Scaptodrosophila lebanonensis</name>
    <dbReference type="NCBI Taxonomy" id="7225"/>
    <lineage>
        <taxon>Eukaryota</taxon>
        <taxon>Metazoa</taxon>
        <taxon>Ecdysozoa</taxon>
        <taxon>Arthropoda</taxon>
        <taxon>Hexapoda</taxon>
        <taxon>Insecta</taxon>
        <taxon>Pterygota</taxon>
        <taxon>Neoptera</taxon>
        <taxon>Endopterygota</taxon>
        <taxon>Diptera</taxon>
        <taxon>Brachycera</taxon>
        <taxon>Muscomorpha</taxon>
        <taxon>Ephydroidea</taxon>
        <taxon>Drosophilidae</taxon>
        <taxon>Scaptodrosophila</taxon>
    </lineage>
</organism>
<gene>
    <name evidence="3" type="primary">LOC115634733</name>
</gene>
<evidence type="ECO:0000313" key="2">
    <source>
        <dbReference type="Proteomes" id="UP000504634"/>
    </source>
</evidence>
<feature type="region of interest" description="Disordered" evidence="1">
    <location>
        <begin position="155"/>
        <end position="185"/>
    </location>
</feature>
<evidence type="ECO:0000256" key="1">
    <source>
        <dbReference type="SAM" id="MobiDB-lite"/>
    </source>
</evidence>
<dbReference type="AlphaFoldDB" id="A0A6J2UM45"/>
<keyword evidence="2" id="KW-1185">Reference proteome</keyword>
<dbReference type="Proteomes" id="UP000504634">
    <property type="component" value="Unplaced"/>
</dbReference>
<dbReference type="RefSeq" id="XP_030388483.1">
    <property type="nucleotide sequence ID" value="XM_030532623.1"/>
</dbReference>
<protein>
    <submittedName>
        <fullName evidence="3">Histidine decarboxylase-like</fullName>
    </submittedName>
</protein>
<feature type="compositionally biased region" description="Polar residues" evidence="1">
    <location>
        <begin position="162"/>
        <end position="175"/>
    </location>
</feature>
<sequence>MKLCHRQRVSDFYSSPSQSSVSTPANHFRPITLYPAPLANNLSFNLSREVTLSVDSLQTPVTHSCSTTDMYHGKRFLEPVSSLIDNCSFTNSIFHMPTPLTTPTDEARPPLGASEDLRLPLSVDWAAVLRNFEAKQQRLLLQHLSSQSAASSTASSKLSFSTPSRSSFNEQSSDDMASPLLGSFASQPSQVDRLGRAAGSVSVGSDSDATICSAASSMESL</sequence>
<evidence type="ECO:0000313" key="3">
    <source>
        <dbReference type="RefSeq" id="XP_030388483.1"/>
    </source>
</evidence>
<dbReference type="GeneID" id="115634733"/>
<proteinExistence type="predicted"/>
<reference evidence="3" key="1">
    <citation type="submission" date="2025-08" db="UniProtKB">
        <authorList>
            <consortium name="RefSeq"/>
        </authorList>
    </citation>
    <scope>IDENTIFICATION</scope>
    <source>
        <strain evidence="3">11010-0011.00</strain>
        <tissue evidence="3">Whole body</tissue>
    </source>
</reference>